<evidence type="ECO:0000259" key="1">
    <source>
        <dbReference type="PROSITE" id="PS50006"/>
    </source>
</evidence>
<reference evidence="2 3" key="1">
    <citation type="journal article" date="2015" name="Genome Announc.">
        <title>Draft Genome Sequence of Filamentous Marine Cyanobacterium Lyngbya confervoides Strain BDU141951.</title>
        <authorList>
            <person name="Chandrababunaidu M.M."/>
            <person name="Sen D."/>
            <person name="Tripathy S."/>
        </authorList>
    </citation>
    <scope>NUCLEOTIDE SEQUENCE [LARGE SCALE GENOMIC DNA]</scope>
    <source>
        <strain evidence="2 3">BDU141951</strain>
    </source>
</reference>
<dbReference type="SUPFAM" id="SSF49879">
    <property type="entry name" value="SMAD/FHA domain"/>
    <property type="match status" value="1"/>
</dbReference>
<dbReference type="RefSeq" id="WP_166276598.1">
    <property type="nucleotide sequence ID" value="NZ_JTHE03000100.1"/>
</dbReference>
<dbReference type="Gene3D" id="2.60.200.20">
    <property type="match status" value="1"/>
</dbReference>
<dbReference type="InterPro" id="IPR036188">
    <property type="entry name" value="FAD/NAD-bd_sf"/>
</dbReference>
<evidence type="ECO:0000313" key="2">
    <source>
        <dbReference type="EMBL" id="MCM1984590.1"/>
    </source>
</evidence>
<dbReference type="SMART" id="SM00240">
    <property type="entry name" value="FHA"/>
    <property type="match status" value="1"/>
</dbReference>
<dbReference type="AlphaFoldDB" id="A0ABD4T8E9"/>
<dbReference type="InterPro" id="IPR008984">
    <property type="entry name" value="SMAD_FHA_dom_sf"/>
</dbReference>
<dbReference type="Proteomes" id="UP000031561">
    <property type="component" value="Unassembled WGS sequence"/>
</dbReference>
<evidence type="ECO:0000313" key="3">
    <source>
        <dbReference type="Proteomes" id="UP000031561"/>
    </source>
</evidence>
<protein>
    <submittedName>
        <fullName evidence="2">FHA domain-containing protein</fullName>
    </submittedName>
</protein>
<name>A0ABD4T8E9_9CYAN</name>
<accession>A0ABD4T8E9</accession>
<sequence length="652" mass="73305">MTIPTKIWLSWQDPMTGETRTPHLSPPVALGREFNKMPQDYQGQRVSRLVLSSSQVSRYHAIIAVEKGQLQIIDHNSSNGLFVNGQRQTQAVLNHRDVVKVGPYDMTVLTQDPGQNTARRSSANSFIRVPDPHSDEVPAPPSVGSPANPFPPAEFQVQQVSVQSLYATRLPVEEVDYAAIGAGLGSFIWTDFLRLSGVGIQQIRALGLEDKPYARYQRLCLNSQIPAWERLRSNSDSCPDNLWGWPSYALREAYRNFAKGNLKLAARVIWQVFGEPTLIETYTPRSGNVFASIDREAQRIGWSKIYRYGRVRSIRKTNDGRYAVGFSSGRGQHAFLVGRYVHLCTGYPVIQFLPDLQEYREKTRDFKSVVNAYEAHNHVYDYLERHGGTVLIRGRGIVASRVIQRIHEARAKNPNISILHLMRSPRPQGNKFGHAQRTVENHFEFQPFNWPKACWGGTLRAQLEQASPSERSNLLTDWGGTTTADRQDWRDLINRGLNQGWYHITFGEVTRVEPGADGHPITYIQEKGLTGNLKLEANFIIDATGLDGKVKANPLLDDLVTHYHLPLNPVGRLAVSNDFELLEMRNQMGRMYAAGAITFGGPYAAVDSFLGLQYSALKSVDGLVQARAPNLTYLNGVSSFLQWLKWVNNRAP</sequence>
<dbReference type="InterPro" id="IPR000253">
    <property type="entry name" value="FHA_dom"/>
</dbReference>
<dbReference type="EMBL" id="JTHE03000100">
    <property type="protein sequence ID" value="MCM1984590.1"/>
    <property type="molecule type" value="Genomic_DNA"/>
</dbReference>
<organism evidence="2 3">
    <name type="scientific">Lyngbya confervoides BDU141951</name>
    <dbReference type="NCBI Taxonomy" id="1574623"/>
    <lineage>
        <taxon>Bacteria</taxon>
        <taxon>Bacillati</taxon>
        <taxon>Cyanobacteriota</taxon>
        <taxon>Cyanophyceae</taxon>
        <taxon>Oscillatoriophycideae</taxon>
        <taxon>Oscillatoriales</taxon>
        <taxon>Microcoleaceae</taxon>
        <taxon>Lyngbya</taxon>
    </lineage>
</organism>
<dbReference type="CDD" id="cd00060">
    <property type="entry name" value="FHA"/>
    <property type="match status" value="1"/>
</dbReference>
<feature type="domain" description="FHA" evidence="1">
    <location>
        <begin position="28"/>
        <end position="88"/>
    </location>
</feature>
<comment type="caution">
    <text evidence="2">The sequence shown here is derived from an EMBL/GenBank/DDBJ whole genome shotgun (WGS) entry which is preliminary data.</text>
</comment>
<dbReference type="Pfam" id="PF00498">
    <property type="entry name" value="FHA"/>
    <property type="match status" value="1"/>
</dbReference>
<gene>
    <name evidence="2" type="ORF">QQ91_0017335</name>
</gene>
<dbReference type="SUPFAM" id="SSF51905">
    <property type="entry name" value="FAD/NAD(P)-binding domain"/>
    <property type="match status" value="1"/>
</dbReference>
<keyword evidence="3" id="KW-1185">Reference proteome</keyword>
<dbReference type="PROSITE" id="PS50006">
    <property type="entry name" value="FHA_DOMAIN"/>
    <property type="match status" value="1"/>
</dbReference>
<proteinExistence type="predicted"/>